<dbReference type="PANTHER" id="PTHR24133:SF40">
    <property type="entry name" value="ANKYRIN REPEAT DOMAIN 44"/>
    <property type="match status" value="1"/>
</dbReference>
<feature type="region of interest" description="Disordered" evidence="2">
    <location>
        <begin position="1"/>
        <end position="32"/>
    </location>
</feature>
<accession>A0A9W7BX13</accession>
<feature type="repeat" description="ANK" evidence="1">
    <location>
        <begin position="384"/>
        <end position="416"/>
    </location>
</feature>
<dbReference type="PANTHER" id="PTHR24133">
    <property type="entry name" value="ANKYRIN DOMAIN-CONTAINING"/>
    <property type="match status" value="1"/>
</dbReference>
<dbReference type="PRINTS" id="PR01415">
    <property type="entry name" value="ANKYRIN"/>
</dbReference>
<dbReference type="InterPro" id="IPR002110">
    <property type="entry name" value="Ankyrin_rpt"/>
</dbReference>
<dbReference type="EMBL" id="BRXY01000504">
    <property type="protein sequence ID" value="GMH97926.1"/>
    <property type="molecule type" value="Genomic_DNA"/>
</dbReference>
<dbReference type="Pfam" id="PF00023">
    <property type="entry name" value="Ank"/>
    <property type="match status" value="1"/>
</dbReference>
<dbReference type="Pfam" id="PF13637">
    <property type="entry name" value="Ank_4"/>
    <property type="match status" value="1"/>
</dbReference>
<dbReference type="Pfam" id="PF12796">
    <property type="entry name" value="Ank_2"/>
    <property type="match status" value="1"/>
</dbReference>
<feature type="region of interest" description="Disordered" evidence="2">
    <location>
        <begin position="411"/>
        <end position="486"/>
    </location>
</feature>
<keyword evidence="4" id="KW-1185">Reference proteome</keyword>
<dbReference type="InterPro" id="IPR052391">
    <property type="entry name" value="E3_Ligase-Neurotoxin"/>
</dbReference>
<organism evidence="3 4">
    <name type="scientific">Triparma strigata</name>
    <dbReference type="NCBI Taxonomy" id="1606541"/>
    <lineage>
        <taxon>Eukaryota</taxon>
        <taxon>Sar</taxon>
        <taxon>Stramenopiles</taxon>
        <taxon>Ochrophyta</taxon>
        <taxon>Bolidophyceae</taxon>
        <taxon>Parmales</taxon>
        <taxon>Triparmaceae</taxon>
        <taxon>Triparma</taxon>
    </lineage>
</organism>
<dbReference type="SUPFAM" id="SSF48403">
    <property type="entry name" value="Ankyrin repeat"/>
    <property type="match status" value="1"/>
</dbReference>
<feature type="repeat" description="ANK" evidence="1">
    <location>
        <begin position="351"/>
        <end position="383"/>
    </location>
</feature>
<protein>
    <submittedName>
        <fullName evidence="3">Uncharacterized protein</fullName>
    </submittedName>
</protein>
<dbReference type="Gene3D" id="1.25.40.20">
    <property type="entry name" value="Ankyrin repeat-containing domain"/>
    <property type="match status" value="1"/>
</dbReference>
<feature type="repeat" description="ANK" evidence="1">
    <location>
        <begin position="285"/>
        <end position="317"/>
    </location>
</feature>
<proteinExistence type="predicted"/>
<keyword evidence="1" id="KW-0040">ANK repeat</keyword>
<dbReference type="AlphaFoldDB" id="A0A9W7BX13"/>
<feature type="repeat" description="ANK" evidence="1">
    <location>
        <begin position="219"/>
        <end position="251"/>
    </location>
</feature>
<gene>
    <name evidence="3" type="ORF">TrST_g4427</name>
</gene>
<dbReference type="PROSITE" id="PS50088">
    <property type="entry name" value="ANK_REPEAT"/>
    <property type="match status" value="5"/>
</dbReference>
<reference evidence="4" key="1">
    <citation type="journal article" date="2023" name="Commun. Biol.">
        <title>Genome analysis of Parmales, the sister group of diatoms, reveals the evolutionary specialization of diatoms from phago-mixotrophs to photoautotrophs.</title>
        <authorList>
            <person name="Ban H."/>
            <person name="Sato S."/>
            <person name="Yoshikawa S."/>
            <person name="Yamada K."/>
            <person name="Nakamura Y."/>
            <person name="Ichinomiya M."/>
            <person name="Sato N."/>
            <person name="Blanc-Mathieu R."/>
            <person name="Endo H."/>
            <person name="Kuwata A."/>
            <person name="Ogata H."/>
        </authorList>
    </citation>
    <scope>NUCLEOTIDE SEQUENCE [LARGE SCALE GENOMIC DNA]</scope>
    <source>
        <strain evidence="4">NIES 3701</strain>
    </source>
</reference>
<feature type="compositionally biased region" description="Basic and acidic residues" evidence="2">
    <location>
        <begin position="464"/>
        <end position="478"/>
    </location>
</feature>
<evidence type="ECO:0000256" key="2">
    <source>
        <dbReference type="SAM" id="MobiDB-lite"/>
    </source>
</evidence>
<feature type="repeat" description="ANK" evidence="1">
    <location>
        <begin position="317"/>
        <end position="349"/>
    </location>
</feature>
<evidence type="ECO:0000256" key="1">
    <source>
        <dbReference type="PROSITE-ProRule" id="PRU00023"/>
    </source>
</evidence>
<dbReference type="Proteomes" id="UP001165085">
    <property type="component" value="Unassembled WGS sequence"/>
</dbReference>
<evidence type="ECO:0000313" key="4">
    <source>
        <dbReference type="Proteomes" id="UP001165085"/>
    </source>
</evidence>
<comment type="caution">
    <text evidence="3">The sequence shown here is derived from an EMBL/GenBank/DDBJ whole genome shotgun (WGS) entry which is preliminary data.</text>
</comment>
<dbReference type="OrthoDB" id="158567at2759"/>
<sequence>MSSLLKSLHKGKADASTPPTRMRNDSTSGIGLEDPGAVDLEHALFTNAYKAITQGQPQLLSMFIKKHPHIVTITGPVKSEPVAMVDRDTGKQVVQPGAVHQMTLLDCAVKQGSLDMSMAVLEAMSGGRDFLTCISKKYDEKMSAVHLAVRQDMVSVVEKIVAIAKEGGLGDGEISEIFVSFMDGGGDDLAFVCCASGSIHCLKYLVNNLQFDVNRVSPSGATCLHVAAARSTVPVTELLLEAGGKVDALDNDKLTPFFLAARYNNIPVMSALEKAGAAIDSPALNGAEPIYAATQQGHVQAIELLLELNASPDSIGCGMAPLHVASMMGHPSAVKVLLEKGANVNLQGGDAKNTPAHCAAQTGNVGCLQALIEGGADIKMCGSTGATPLHLASFFGKKAAAEALLASGALPDAKDENGKTPFDFSEEGYRVGGSGPDGKKIGKLLKKACGEEPGKKKKKKDKKEKKEKEDKKKPEPAKKSNLSRME</sequence>
<dbReference type="PROSITE" id="PS50297">
    <property type="entry name" value="ANK_REP_REGION"/>
    <property type="match status" value="5"/>
</dbReference>
<dbReference type="InterPro" id="IPR036770">
    <property type="entry name" value="Ankyrin_rpt-contain_sf"/>
</dbReference>
<dbReference type="SMART" id="SM00248">
    <property type="entry name" value="ANK"/>
    <property type="match status" value="9"/>
</dbReference>
<evidence type="ECO:0000313" key="3">
    <source>
        <dbReference type="EMBL" id="GMH97926.1"/>
    </source>
</evidence>
<name>A0A9W7BX13_9STRA</name>